<sequence>MKKLLQITAAYFVLTAFNPVSAQIVNIPDNNFKQKLLTSSTGNDVAKDVDGNNMKIDVNNDGEIQESEALNVYELSIYNSSIADLTGIEAFTNLTLLGVSHNDLSTIDLSNNPNLEYFNCSSNDLTVIDLSNNSNIYHLDCGSNNLITIDLSNNSNIYYLDCGSNNLTTIDLSNNPNIYTLSLYDNPNLTTLNLHNGTLLNTEIFENGSWSEMWNLPDNVYICADEEEISIIGPYLNTMGSSGQVISSACSFLPAGDYNTIKGVVYSDWDNNGCEEGEEVNFSGVKLQKDSDYIYSYTNFDGEYHFFTNDGTFNLSLGDINPDWFTVTPEDYSIVFDAVDGSVSEQDFCITPNGNHPDLEILITPLGGAIPGFTSVYKIVYRNIGNQLMSGEYGINLFFDDNLMDFVSADVTPESTGTGTLSWSYENLKPFESREIIVDMAINTPTDPDFPVEIDDELTFTVNILPVSGDENPLDNTFIYNQTVVGSFDPNDITCLEGKEVGTNYIGEDLHYLVRFENTGTDVAHNIVVIMDINEDYYNPDSLDILRSSHDVDVRLHGNTAEMYFNNIMLETSGHGNILLALETRDTLEENDFVISKTDIYFDFNYPITTNDAQTTFLASLSIVENTENINLNIYPNPAKDKFTISTKSKIRQIEIFDMTGKLIKISTVNDNESVQDINYLSNGVYLMKVKTDDGNITARLVKE</sequence>
<dbReference type="AlphaFoldDB" id="A0A2M9R5S4"/>
<proteinExistence type="predicted"/>
<dbReference type="Gene3D" id="3.80.10.10">
    <property type="entry name" value="Ribonuclease Inhibitor"/>
    <property type="match status" value="1"/>
</dbReference>
<dbReference type="InterPro" id="IPR052574">
    <property type="entry name" value="CDIRP"/>
</dbReference>
<dbReference type="Pfam" id="PF18962">
    <property type="entry name" value="Por_Secre_tail"/>
    <property type="match status" value="1"/>
</dbReference>
<evidence type="ECO:0000313" key="7">
    <source>
        <dbReference type="EMBL" id="PJR04222.1"/>
    </source>
</evidence>
<dbReference type="NCBIfam" id="TIGR04183">
    <property type="entry name" value="Por_Secre_tail"/>
    <property type="match status" value="1"/>
</dbReference>
<dbReference type="RefSeq" id="WP_100677785.1">
    <property type="nucleotide sequence ID" value="NZ_NIPO01000001.1"/>
</dbReference>
<dbReference type="Proteomes" id="UP000231960">
    <property type="component" value="Unassembled WGS sequence"/>
</dbReference>
<feature type="domain" description="Secretion system C-terminal sorting" evidence="5">
    <location>
        <begin position="634"/>
        <end position="701"/>
    </location>
</feature>
<evidence type="ECO:0000256" key="2">
    <source>
        <dbReference type="ARBA" id="ARBA00022729"/>
    </source>
</evidence>
<reference evidence="7 8" key="1">
    <citation type="submission" date="2017-06" db="EMBL/GenBank/DDBJ databases">
        <title>Description of Avrilella dinanensis gen. nov. sp. nov.</title>
        <authorList>
            <person name="Leyer C."/>
            <person name="Sassi M."/>
            <person name="Minet J."/>
            <person name="Kayal S."/>
            <person name="Cattoir V."/>
        </authorList>
    </citation>
    <scope>NUCLEOTIDE SEQUENCE [LARGE SCALE GENOMIC DNA]</scope>
    <source>
        <strain evidence="7 8">UR159</strain>
    </source>
</reference>
<keyword evidence="1" id="KW-0433">Leucine-rich repeat</keyword>
<feature type="domain" description="DUF7619" evidence="6">
    <location>
        <begin position="489"/>
        <end position="616"/>
    </location>
</feature>
<comment type="caution">
    <text evidence="7">The sequence shown here is derived from an EMBL/GenBank/DDBJ whole genome shotgun (WGS) entry which is preliminary data.</text>
</comment>
<protein>
    <submittedName>
        <fullName evidence="7">Uncharacterized protein</fullName>
    </submittedName>
</protein>
<dbReference type="PANTHER" id="PTHR47566:SF1">
    <property type="entry name" value="PROTEIN NUD1"/>
    <property type="match status" value="1"/>
</dbReference>
<name>A0A2M9R5S4_9FLAO</name>
<evidence type="ECO:0000313" key="8">
    <source>
        <dbReference type="Proteomes" id="UP000231960"/>
    </source>
</evidence>
<dbReference type="EMBL" id="NIPO01000001">
    <property type="protein sequence ID" value="PJR04222.1"/>
    <property type="molecule type" value="Genomic_DNA"/>
</dbReference>
<feature type="signal peptide" evidence="4">
    <location>
        <begin position="1"/>
        <end position="22"/>
    </location>
</feature>
<gene>
    <name evidence="7" type="ORF">CDL10_06550</name>
</gene>
<dbReference type="SUPFAM" id="SSF52058">
    <property type="entry name" value="L domain-like"/>
    <property type="match status" value="1"/>
</dbReference>
<dbReference type="InterPro" id="IPR026444">
    <property type="entry name" value="Secre_tail"/>
</dbReference>
<dbReference type="InterPro" id="IPR032675">
    <property type="entry name" value="LRR_dom_sf"/>
</dbReference>
<dbReference type="Pfam" id="PF24595">
    <property type="entry name" value="DUF7619"/>
    <property type="match status" value="1"/>
</dbReference>
<evidence type="ECO:0000256" key="3">
    <source>
        <dbReference type="ARBA" id="ARBA00022737"/>
    </source>
</evidence>
<dbReference type="GO" id="GO:0035591">
    <property type="term" value="F:signaling adaptor activity"/>
    <property type="evidence" value="ECO:0007669"/>
    <property type="project" value="TreeGrafter"/>
</dbReference>
<evidence type="ECO:0000256" key="4">
    <source>
        <dbReference type="SAM" id="SignalP"/>
    </source>
</evidence>
<dbReference type="PANTHER" id="PTHR47566">
    <property type="match status" value="1"/>
</dbReference>
<dbReference type="InterPro" id="IPR055353">
    <property type="entry name" value="DUF7619"/>
</dbReference>
<accession>A0A2M9R5S4</accession>
<keyword evidence="3" id="KW-0677">Repeat</keyword>
<evidence type="ECO:0000256" key="1">
    <source>
        <dbReference type="ARBA" id="ARBA00022614"/>
    </source>
</evidence>
<evidence type="ECO:0000259" key="6">
    <source>
        <dbReference type="Pfam" id="PF24595"/>
    </source>
</evidence>
<keyword evidence="2 4" id="KW-0732">Signal</keyword>
<feature type="chain" id="PRO_5014942245" evidence="4">
    <location>
        <begin position="23"/>
        <end position="704"/>
    </location>
</feature>
<keyword evidence="8" id="KW-1185">Reference proteome</keyword>
<evidence type="ECO:0000259" key="5">
    <source>
        <dbReference type="Pfam" id="PF18962"/>
    </source>
</evidence>
<dbReference type="OrthoDB" id="1110367at2"/>
<organism evidence="7 8">
    <name type="scientific">Avrilella dinanensis</name>
    <dbReference type="NCBI Taxonomy" id="2008672"/>
    <lineage>
        <taxon>Bacteria</taxon>
        <taxon>Pseudomonadati</taxon>
        <taxon>Bacteroidota</taxon>
        <taxon>Flavobacteriia</taxon>
        <taxon>Flavobacteriales</taxon>
        <taxon>Flavobacteriaceae</taxon>
        <taxon>Avrilella</taxon>
    </lineage>
</organism>